<accession>A0A9Q5HRE0</accession>
<gene>
    <name evidence="2" type="ORF">A7U60_g8532</name>
</gene>
<evidence type="ECO:0000313" key="2">
    <source>
        <dbReference type="EMBL" id="OCB84546.1"/>
    </source>
</evidence>
<dbReference type="AlphaFoldDB" id="A0A9Q5HRE0"/>
<reference evidence="2" key="1">
    <citation type="submission" date="2016-06" db="EMBL/GenBank/DDBJ databases">
        <title>Draft Genome sequence of the fungus Inonotus baumii.</title>
        <authorList>
            <person name="Zhu H."/>
            <person name="Lin W."/>
        </authorList>
    </citation>
    <scope>NUCLEOTIDE SEQUENCE</scope>
    <source>
        <strain evidence="2">821</strain>
    </source>
</reference>
<protein>
    <submittedName>
        <fullName evidence="2">Uncharacterized protein</fullName>
    </submittedName>
</protein>
<dbReference type="OrthoDB" id="10263155at2759"/>
<comment type="caution">
    <text evidence="2">The sequence shown here is derived from an EMBL/GenBank/DDBJ whole genome shotgun (WGS) entry which is preliminary data.</text>
</comment>
<organism evidence="2 3">
    <name type="scientific">Sanghuangporus baumii</name>
    <name type="common">Phellinus baumii</name>
    <dbReference type="NCBI Taxonomy" id="108892"/>
    <lineage>
        <taxon>Eukaryota</taxon>
        <taxon>Fungi</taxon>
        <taxon>Dikarya</taxon>
        <taxon>Basidiomycota</taxon>
        <taxon>Agaricomycotina</taxon>
        <taxon>Agaricomycetes</taxon>
        <taxon>Hymenochaetales</taxon>
        <taxon>Hymenochaetaceae</taxon>
        <taxon>Sanghuangporus</taxon>
    </lineage>
</organism>
<evidence type="ECO:0000313" key="3">
    <source>
        <dbReference type="Proteomes" id="UP000757232"/>
    </source>
</evidence>
<dbReference type="EMBL" id="LNZH02000215">
    <property type="protein sequence ID" value="OCB84546.1"/>
    <property type="molecule type" value="Genomic_DNA"/>
</dbReference>
<proteinExistence type="predicted"/>
<dbReference type="Proteomes" id="UP000757232">
    <property type="component" value="Unassembled WGS sequence"/>
</dbReference>
<sequence>MVILSPQSLVNKAAANISFSTRQTIIKELCLGYKLLAEGAPLAQIWKSEASSLAAFLIDYSSFVQVDVGYWGASCTSARALIGYMESCLSPPQRNDESMRQLIGVLGAFEDSVRKNTLYFDASTSFFAAAICTREDLLKHGNIEVDGPVWRDNGIDEALSTQEEPEAGMNTTSYWKEAEDNRDRQENS</sequence>
<evidence type="ECO:0000256" key="1">
    <source>
        <dbReference type="SAM" id="MobiDB-lite"/>
    </source>
</evidence>
<name>A0A9Q5HRE0_SANBA</name>
<feature type="compositionally biased region" description="Basic and acidic residues" evidence="1">
    <location>
        <begin position="176"/>
        <end position="188"/>
    </location>
</feature>
<keyword evidence="3" id="KW-1185">Reference proteome</keyword>
<feature type="region of interest" description="Disordered" evidence="1">
    <location>
        <begin position="161"/>
        <end position="188"/>
    </location>
</feature>